<keyword evidence="2 3" id="KW-0238">DNA-binding</keyword>
<evidence type="ECO:0000313" key="5">
    <source>
        <dbReference type="EMBL" id="MDT0352176.1"/>
    </source>
</evidence>
<feature type="DNA-binding region" description="OmpR/PhoB-type" evidence="3">
    <location>
        <begin position="1"/>
        <end position="103"/>
    </location>
</feature>
<dbReference type="CDD" id="cd15831">
    <property type="entry name" value="BTAD"/>
    <property type="match status" value="1"/>
</dbReference>
<evidence type="ECO:0000256" key="2">
    <source>
        <dbReference type="ARBA" id="ARBA00023125"/>
    </source>
</evidence>
<dbReference type="PROSITE" id="PS51755">
    <property type="entry name" value="OMPR_PHOB"/>
    <property type="match status" value="1"/>
</dbReference>
<dbReference type="Gene3D" id="1.10.10.10">
    <property type="entry name" value="Winged helix-like DNA-binding domain superfamily/Winged helix DNA-binding domain"/>
    <property type="match status" value="1"/>
</dbReference>
<accession>A0ABU2NDZ8</accession>
<keyword evidence="6" id="KW-1185">Reference proteome</keyword>
<evidence type="ECO:0000256" key="1">
    <source>
        <dbReference type="ARBA" id="ARBA00005820"/>
    </source>
</evidence>
<dbReference type="InterPro" id="IPR016032">
    <property type="entry name" value="Sig_transdc_resp-reg_C-effctor"/>
</dbReference>
<evidence type="ECO:0000259" key="4">
    <source>
        <dbReference type="PROSITE" id="PS51755"/>
    </source>
</evidence>
<dbReference type="SUPFAM" id="SSF46894">
    <property type="entry name" value="C-terminal effector domain of the bipartite response regulators"/>
    <property type="match status" value="1"/>
</dbReference>
<dbReference type="Pfam" id="PF13401">
    <property type="entry name" value="AAA_22"/>
    <property type="match status" value="1"/>
</dbReference>
<dbReference type="InterPro" id="IPR005158">
    <property type="entry name" value="BTAD"/>
</dbReference>
<name>A0ABU2NDZ8_9PSEU</name>
<dbReference type="SUPFAM" id="SSF48452">
    <property type="entry name" value="TPR-like"/>
    <property type="match status" value="1"/>
</dbReference>
<dbReference type="InterPro" id="IPR049945">
    <property type="entry name" value="AAA_22"/>
</dbReference>
<protein>
    <submittedName>
        <fullName evidence="5">BTAD domain-containing putative transcriptional regulator</fullName>
    </submittedName>
</protein>
<dbReference type="Proteomes" id="UP001183202">
    <property type="component" value="Unassembled WGS sequence"/>
</dbReference>
<sequence>MTTREHLRFRDLGPVEVEHAGVVRPVGGSRLEAALALLLIHADHPVGPDALGEAMWGEQGVSRSAGTLDSHVWRLRRFLEPDRVRGEAPTVLVREPGGYRLVVGAGTVDSAHFAVLAAEAGDLLAAGEAGRALQRAEEATALWRGRPYGAAADQEWARAAVARLEEIRGRLREAHIGALLGVGAVDRALAELEVALAEEPLREQLWAYRMAAYRDGGRRSDALATYTQARTVLVDELGIEPGPQLRTLHADLLRDDPSAVVATAPSTQHESGSTRTLPVTRSRLVGRDDELAGLDRLLETGPLVTLVGAAGCGKTRLAVETARRAAPRFPDGVWFVDLTSATPERVLETVASTLELPATGSADPVDALRRYTVARRMLLVLDNCEHVLDAAAELVDMLLVEESALVVLATSREPLEVDGEHVDRLDPLLRAAAVELFLERLDGPVAAEAQAFVAEIAAAVDGLPLALELAAGRARAYSLAEIAAQVRADASTLSRVGRGRVGRRGGHPRTVREAIDSSYRDLPAPLAALHRAVGVIPGPFTVKLAAGLVGTDVTDAAAGLAHRSLLTPLTADRHGGASRFAQLATVRGHAVHEAERAGEDSTQARDAWIERLVRARPLLGSTRHVGWYHTLDDDLAALRATLQHTLVDDPSASGLALAARLGVYWAFSGMGVEGDRWLRTAADACTADAELGRPADRAAVHVDLGARLLVQGRVAEGGAQVRVGIAEGAGVTGDDAVLMCASLTVAAGAVARAGDRELLAELAAAMHRTAAGSAALDVAARHVELVHATIVAPHPDLVAQYLALHREARSEDNLFTAWLTAANAARLMLADGRATEAVLWARAAVRASAEAGLRHNAYALEVYGAALGRAGEHAAALRVFGAVEEQHRGAGVVWPWDPSVVALIAAMTTQLGQAAAERARSKGARATLAELAEA</sequence>
<dbReference type="InterPro" id="IPR036388">
    <property type="entry name" value="WH-like_DNA-bd_sf"/>
</dbReference>
<organism evidence="5 6">
    <name type="scientific">Pseudonocardia charpentierae</name>
    <dbReference type="NCBI Taxonomy" id="3075545"/>
    <lineage>
        <taxon>Bacteria</taxon>
        <taxon>Bacillati</taxon>
        <taxon>Actinomycetota</taxon>
        <taxon>Actinomycetes</taxon>
        <taxon>Pseudonocardiales</taxon>
        <taxon>Pseudonocardiaceae</taxon>
        <taxon>Pseudonocardia</taxon>
    </lineage>
</organism>
<dbReference type="Gene3D" id="3.40.50.300">
    <property type="entry name" value="P-loop containing nucleotide triphosphate hydrolases"/>
    <property type="match status" value="1"/>
</dbReference>
<dbReference type="PANTHER" id="PTHR47691">
    <property type="entry name" value="REGULATOR-RELATED"/>
    <property type="match status" value="1"/>
</dbReference>
<evidence type="ECO:0000256" key="3">
    <source>
        <dbReference type="PROSITE-ProRule" id="PRU01091"/>
    </source>
</evidence>
<reference evidence="6" key="1">
    <citation type="submission" date="2023-07" db="EMBL/GenBank/DDBJ databases">
        <title>30 novel species of actinomycetes from the DSMZ collection.</title>
        <authorList>
            <person name="Nouioui I."/>
        </authorList>
    </citation>
    <scope>NUCLEOTIDE SEQUENCE [LARGE SCALE GENOMIC DNA]</scope>
    <source>
        <strain evidence="6">DSM 45834</strain>
    </source>
</reference>
<comment type="caution">
    <text evidence="5">The sequence shown here is derived from an EMBL/GenBank/DDBJ whole genome shotgun (WGS) entry which is preliminary data.</text>
</comment>
<dbReference type="SUPFAM" id="SSF52540">
    <property type="entry name" value="P-loop containing nucleoside triphosphate hydrolases"/>
    <property type="match status" value="1"/>
</dbReference>
<dbReference type="InterPro" id="IPR001867">
    <property type="entry name" value="OmpR/PhoB-type_DNA-bd"/>
</dbReference>
<proteinExistence type="inferred from homology"/>
<dbReference type="InterPro" id="IPR027417">
    <property type="entry name" value="P-loop_NTPase"/>
</dbReference>
<dbReference type="Gene3D" id="1.25.40.10">
    <property type="entry name" value="Tetratricopeptide repeat domain"/>
    <property type="match status" value="1"/>
</dbReference>
<dbReference type="SMART" id="SM01043">
    <property type="entry name" value="BTAD"/>
    <property type="match status" value="1"/>
</dbReference>
<dbReference type="PANTHER" id="PTHR47691:SF3">
    <property type="entry name" value="HTH-TYPE TRANSCRIPTIONAL REGULATOR RV0890C-RELATED"/>
    <property type="match status" value="1"/>
</dbReference>
<dbReference type="Pfam" id="PF03704">
    <property type="entry name" value="BTAD"/>
    <property type="match status" value="1"/>
</dbReference>
<dbReference type="EMBL" id="JAVREJ010000017">
    <property type="protein sequence ID" value="MDT0352176.1"/>
    <property type="molecule type" value="Genomic_DNA"/>
</dbReference>
<evidence type="ECO:0000313" key="6">
    <source>
        <dbReference type="Proteomes" id="UP001183202"/>
    </source>
</evidence>
<feature type="domain" description="OmpR/PhoB-type" evidence="4">
    <location>
        <begin position="1"/>
        <end position="103"/>
    </location>
</feature>
<comment type="similarity">
    <text evidence="1">Belongs to the AfsR/DnrI/RedD regulatory family.</text>
</comment>
<dbReference type="SMART" id="SM00862">
    <property type="entry name" value="Trans_reg_C"/>
    <property type="match status" value="1"/>
</dbReference>
<dbReference type="RefSeq" id="WP_311558686.1">
    <property type="nucleotide sequence ID" value="NZ_JAVREJ010000017.1"/>
</dbReference>
<dbReference type="InterPro" id="IPR011990">
    <property type="entry name" value="TPR-like_helical_dom_sf"/>
</dbReference>
<gene>
    <name evidence="5" type="ORF">RM445_21840</name>
</gene>